<protein>
    <recommendedName>
        <fullName evidence="2">TniQ domain-containing protein</fullName>
    </recommendedName>
</protein>
<proteinExistence type="predicted"/>
<evidence type="ECO:0000313" key="4">
    <source>
        <dbReference type="Proteomes" id="UP000305709"/>
    </source>
</evidence>
<feature type="domain" description="TniQ" evidence="2">
    <location>
        <begin position="20"/>
        <end position="153"/>
    </location>
</feature>
<organism evidence="3 4">
    <name type="scientific">Rubellimicrobium roseum</name>
    <dbReference type="NCBI Taxonomy" id="687525"/>
    <lineage>
        <taxon>Bacteria</taxon>
        <taxon>Pseudomonadati</taxon>
        <taxon>Pseudomonadota</taxon>
        <taxon>Alphaproteobacteria</taxon>
        <taxon>Rhodobacterales</taxon>
        <taxon>Roseobacteraceae</taxon>
        <taxon>Rubellimicrobium</taxon>
    </lineage>
</organism>
<evidence type="ECO:0000313" key="3">
    <source>
        <dbReference type="EMBL" id="TNC72730.1"/>
    </source>
</evidence>
<evidence type="ECO:0000259" key="2">
    <source>
        <dbReference type="Pfam" id="PF06527"/>
    </source>
</evidence>
<feature type="region of interest" description="Disordered" evidence="1">
    <location>
        <begin position="176"/>
        <end position="195"/>
    </location>
</feature>
<dbReference type="RefSeq" id="WP_139081003.1">
    <property type="nucleotide sequence ID" value="NZ_VDFV01000006.1"/>
</dbReference>
<dbReference type="Pfam" id="PF06527">
    <property type="entry name" value="TniQ"/>
    <property type="match status" value="1"/>
</dbReference>
<accession>A0A5C4NFJ8</accession>
<name>A0A5C4NFJ8_9RHOB</name>
<keyword evidence="4" id="KW-1185">Reference proteome</keyword>
<dbReference type="AlphaFoldDB" id="A0A5C4NFJ8"/>
<dbReference type="Proteomes" id="UP000305709">
    <property type="component" value="Unassembled WGS sequence"/>
</dbReference>
<dbReference type="EMBL" id="VDFV01000006">
    <property type="protein sequence ID" value="TNC72730.1"/>
    <property type="molecule type" value="Genomic_DNA"/>
</dbReference>
<evidence type="ECO:0000256" key="1">
    <source>
        <dbReference type="SAM" id="MobiDB-lite"/>
    </source>
</evidence>
<gene>
    <name evidence="3" type="ORF">FHG71_07430</name>
</gene>
<reference evidence="3 4" key="1">
    <citation type="submission" date="2019-06" db="EMBL/GenBank/DDBJ databases">
        <authorList>
            <person name="Jiang L."/>
        </authorList>
    </citation>
    <scope>NUCLEOTIDE SEQUENCE [LARGE SCALE GENOMIC DNA]</scope>
    <source>
        <strain evidence="3 4">YIM 48858</strain>
    </source>
</reference>
<sequence length="625" mass="68166">MRQEVEDDLEIAIVAALRLTVPLGSTEPLWSFASRLGRLNGRRLTSFLGDFKVLQAQVRTGHDAAVAKLADLGGADAEALRRFTPEQRRPGHITLAGESLPTGMCVRSEVRVCPACLRDDVRSSDLKASLAVHGRAPWLLSYLRTCPVHDLPLVRLPVDRGHEALDFSNVVAPQPDRLHPSLDADNDPPPRSASDLDRFVVRRLTHGKGAGATWPDTLSLHAAARFSEVLGVTLIRGRMGALETLSEAELATAGARGFEIIAQGPDALSETLEELRTSRGTPQDGPQARYAPLHTWATSQAGKSPEFEPLRAILRQHILDRWPLRPGTRVLGHKVTEWQRHSIRTASIEWGIHARTLRRILAAGGLVAESADERGDAAEIFSVEDALPLVAAHVGGLTFEKARARLDMSRSQMDALIQAGLLVPTRASAGMRPRFKEAEIARFEAAIEARLVPYGERQAGVSIPLAVKMAKASAAAALSAILDGKLPVSRRPGATGYLNLVVNAERLRQIVHGPPPTHYYSYSEACTYLGLPAKALKRLIDLRLLRSQAGQVPNTSLAMTQIDRASVEAFHKAYVSLARLARELGQSKSELAAALTTHRIWPVSILSLRATPIYRRADLQRLLEI</sequence>
<dbReference type="InterPro" id="IPR009492">
    <property type="entry name" value="TniQ"/>
</dbReference>
<dbReference type="OrthoDB" id="7595282at2"/>
<comment type="caution">
    <text evidence="3">The sequence shown here is derived from an EMBL/GenBank/DDBJ whole genome shotgun (WGS) entry which is preliminary data.</text>
</comment>